<accession>A0A1S3Q5U7</accession>
<organism evidence="2 3">
    <name type="scientific">Salmo salar</name>
    <name type="common">Atlantic salmon</name>
    <dbReference type="NCBI Taxonomy" id="8030"/>
    <lineage>
        <taxon>Eukaryota</taxon>
        <taxon>Metazoa</taxon>
        <taxon>Chordata</taxon>
        <taxon>Craniata</taxon>
        <taxon>Vertebrata</taxon>
        <taxon>Euteleostomi</taxon>
        <taxon>Actinopterygii</taxon>
        <taxon>Neopterygii</taxon>
        <taxon>Teleostei</taxon>
        <taxon>Protacanthopterygii</taxon>
        <taxon>Salmoniformes</taxon>
        <taxon>Salmonidae</taxon>
        <taxon>Salmoninae</taxon>
        <taxon>Salmo</taxon>
    </lineage>
</organism>
<dbReference type="KEGG" id="sasa:106589643"/>
<dbReference type="RefSeq" id="XP_014035345.1">
    <property type="nucleotide sequence ID" value="XM_014179870.2"/>
</dbReference>
<proteinExistence type="predicted"/>
<feature type="domain" description="Cyclin N-terminal" evidence="1">
    <location>
        <begin position="119"/>
        <end position="179"/>
    </location>
</feature>
<dbReference type="InterPro" id="IPR036915">
    <property type="entry name" value="Cyclin-like_sf"/>
</dbReference>
<dbReference type="GO" id="GO:0007131">
    <property type="term" value="P:reciprocal meiotic recombination"/>
    <property type="evidence" value="ECO:0007669"/>
    <property type="project" value="TreeGrafter"/>
</dbReference>
<evidence type="ECO:0000259" key="1">
    <source>
        <dbReference type="Pfam" id="PF00134"/>
    </source>
</evidence>
<dbReference type="OrthoDB" id="9983043at2759"/>
<dbReference type="Pfam" id="PF00134">
    <property type="entry name" value="Cyclin_N"/>
    <property type="match status" value="1"/>
</dbReference>
<dbReference type="PANTHER" id="PTHR21615">
    <property type="entry name" value="CYCLIN N-TERMINAL DOMAIN-CONTAINING PROTEIN 1"/>
    <property type="match status" value="1"/>
</dbReference>
<protein>
    <submittedName>
        <fullName evidence="3">Cyclin N-terminal domain-containing protein 1</fullName>
    </submittedName>
</protein>
<evidence type="ECO:0000313" key="2">
    <source>
        <dbReference type="Proteomes" id="UP001652741"/>
    </source>
</evidence>
<dbReference type="GO" id="GO:0035861">
    <property type="term" value="C:site of double-strand break"/>
    <property type="evidence" value="ECO:0007669"/>
    <property type="project" value="TreeGrafter"/>
</dbReference>
<sequence>MAKRFPFSPSQSKNLKFGEASFEILSDFLINLNIRNKDKLSNLSRYSGDFKDKRLIECVFLVTEELRLDPLVGYHAVELLERFMIKHLEDLFSTPHTPAGAAGVHKGNYEDLVYEKLSEKFHLILLSCVQIASKLSLHSAVVDNNTAAQFLHSMGHSVSKQTIMDMELMILKALDFRLNTPNPLTYVEILLEVLGHNDSSIPVEHLHHLSRHVLQFTYLQRTAIYDSLLKATTQCLSPSDEQRKTFVSVTEDCMLLGVGVIAVGAYILNVTNWEQVVEELSHITGISVKSISDFTHVTLMHITKNNSPMVTAT</sequence>
<dbReference type="GeneID" id="106589643"/>
<name>A0A1S3Q5U7_SALSA</name>
<dbReference type="AlphaFoldDB" id="A0A1S3Q5U7"/>
<keyword evidence="2" id="KW-1185">Reference proteome</keyword>
<dbReference type="STRING" id="8030.ENSSSAP00000092491"/>
<dbReference type="SUPFAM" id="SSF47954">
    <property type="entry name" value="Cyclin-like"/>
    <property type="match status" value="1"/>
</dbReference>
<gene>
    <name evidence="3" type="primary">cntd1</name>
</gene>
<dbReference type="Proteomes" id="UP001652741">
    <property type="component" value="Chromosome ssa28"/>
</dbReference>
<dbReference type="PaxDb" id="8030-ENSSSAP00000092491"/>
<dbReference type="PANTHER" id="PTHR21615:SF2">
    <property type="entry name" value="CYCLIN N-TERMINAL DOMAIN-CONTAINING PROTEIN 1"/>
    <property type="match status" value="1"/>
</dbReference>
<dbReference type="InterPro" id="IPR006671">
    <property type="entry name" value="Cyclin_N"/>
</dbReference>
<reference evidence="3" key="1">
    <citation type="submission" date="2025-08" db="UniProtKB">
        <authorList>
            <consortium name="RefSeq"/>
        </authorList>
    </citation>
    <scope>IDENTIFICATION</scope>
</reference>
<dbReference type="CTD" id="124817"/>
<dbReference type="CDD" id="cd20541">
    <property type="entry name" value="CYCLIN_CNTD1"/>
    <property type="match status" value="1"/>
</dbReference>
<evidence type="ECO:0000313" key="3">
    <source>
        <dbReference type="RefSeq" id="XP_014035345.1"/>
    </source>
</evidence>
<dbReference type="Gene3D" id="1.10.472.10">
    <property type="entry name" value="Cyclin-like"/>
    <property type="match status" value="1"/>
</dbReference>